<keyword evidence="3" id="KW-1185">Reference proteome</keyword>
<accession>A0ABW4BYX6</accession>
<dbReference type="Pfam" id="PF04014">
    <property type="entry name" value="MazE_antitoxin"/>
    <property type="match status" value="1"/>
</dbReference>
<gene>
    <name evidence="2" type="ORF">ACFQ5L_05630</name>
</gene>
<feature type="domain" description="SpoVT-AbrB" evidence="1">
    <location>
        <begin position="15"/>
        <end position="61"/>
    </location>
</feature>
<dbReference type="EMBL" id="JBHTOJ010000013">
    <property type="protein sequence ID" value="MFD1420426.1"/>
    <property type="molecule type" value="Genomic_DNA"/>
</dbReference>
<name>A0ABW4BYX6_9LACO</name>
<dbReference type="GO" id="GO:0003677">
    <property type="term" value="F:DNA binding"/>
    <property type="evidence" value="ECO:0007669"/>
    <property type="project" value="UniProtKB-KW"/>
</dbReference>
<evidence type="ECO:0000313" key="3">
    <source>
        <dbReference type="Proteomes" id="UP001597188"/>
    </source>
</evidence>
<dbReference type="SUPFAM" id="SSF89447">
    <property type="entry name" value="AbrB/MazE/MraZ-like"/>
    <property type="match status" value="1"/>
</dbReference>
<comment type="caution">
    <text evidence="2">The sequence shown here is derived from an EMBL/GenBank/DDBJ whole genome shotgun (WGS) entry which is preliminary data.</text>
</comment>
<dbReference type="Gene3D" id="2.10.260.10">
    <property type="match status" value="1"/>
</dbReference>
<dbReference type="Proteomes" id="UP001597188">
    <property type="component" value="Unassembled WGS sequence"/>
</dbReference>
<proteinExistence type="predicted"/>
<keyword evidence="2" id="KW-0238">DNA-binding</keyword>
<evidence type="ECO:0000259" key="1">
    <source>
        <dbReference type="SMART" id="SM00966"/>
    </source>
</evidence>
<organism evidence="2 3">
    <name type="scientific">Lactiplantibacillus songbeiensis</name>
    <dbReference type="NCBI Taxonomy" id="2559920"/>
    <lineage>
        <taxon>Bacteria</taxon>
        <taxon>Bacillati</taxon>
        <taxon>Bacillota</taxon>
        <taxon>Bacilli</taxon>
        <taxon>Lactobacillales</taxon>
        <taxon>Lactobacillaceae</taxon>
        <taxon>Lactiplantibacillus</taxon>
    </lineage>
</organism>
<dbReference type="InterPro" id="IPR007159">
    <property type="entry name" value="SpoVT-AbrB_dom"/>
</dbReference>
<dbReference type="RefSeq" id="WP_137635911.1">
    <property type="nucleotide sequence ID" value="NZ_BJDL01000029.1"/>
</dbReference>
<protein>
    <submittedName>
        <fullName evidence="2">AbrB/MazE/SpoVT family DNA-binding domain-containing protein</fullName>
    </submittedName>
</protein>
<evidence type="ECO:0000313" key="2">
    <source>
        <dbReference type="EMBL" id="MFD1420426.1"/>
    </source>
</evidence>
<sequence length="87" mass="9275">MSEKAFEKSTQRQVAKFGNSLAVTIPADFAAALQLKKGDTVTVSMNSDKTLKLDANAVISQQKLAGLVDQAMAQYQGALDILAESDK</sequence>
<dbReference type="InterPro" id="IPR037914">
    <property type="entry name" value="SpoVT-AbrB_sf"/>
</dbReference>
<reference evidence="3" key="1">
    <citation type="journal article" date="2019" name="Int. J. Syst. Evol. Microbiol.">
        <title>The Global Catalogue of Microorganisms (GCM) 10K type strain sequencing project: providing services to taxonomists for standard genome sequencing and annotation.</title>
        <authorList>
            <consortium name="The Broad Institute Genomics Platform"/>
            <consortium name="The Broad Institute Genome Sequencing Center for Infectious Disease"/>
            <person name="Wu L."/>
            <person name="Ma J."/>
        </authorList>
    </citation>
    <scope>NUCLEOTIDE SEQUENCE [LARGE SCALE GENOMIC DNA]</scope>
    <source>
        <strain evidence="3">CCM 8931</strain>
    </source>
</reference>
<dbReference type="SMART" id="SM00966">
    <property type="entry name" value="SpoVT_AbrB"/>
    <property type="match status" value="1"/>
</dbReference>